<dbReference type="InterPro" id="IPR021993">
    <property type="entry name" value="ATPase-cat-bd"/>
</dbReference>
<dbReference type="InterPro" id="IPR023298">
    <property type="entry name" value="ATPase_P-typ_TM_dom_sf"/>
</dbReference>
<dbReference type="InterPro" id="IPR017969">
    <property type="entry name" value="Heavy-metal-associated_CS"/>
</dbReference>
<evidence type="ECO:0000256" key="14">
    <source>
        <dbReference type="ARBA" id="ARBA00023136"/>
    </source>
</evidence>
<keyword evidence="10" id="KW-0460">Magnesium</keyword>
<dbReference type="SUPFAM" id="SSF56784">
    <property type="entry name" value="HAD-like"/>
    <property type="match status" value="1"/>
</dbReference>
<dbReference type="PROSITE" id="PS00154">
    <property type="entry name" value="ATPASE_E1_E2"/>
    <property type="match status" value="1"/>
</dbReference>
<dbReference type="Pfam" id="PF00403">
    <property type="entry name" value="HMA"/>
    <property type="match status" value="1"/>
</dbReference>
<evidence type="ECO:0000256" key="5">
    <source>
        <dbReference type="ARBA" id="ARBA00022553"/>
    </source>
</evidence>
<feature type="transmembrane region" description="Helical" evidence="15">
    <location>
        <begin position="780"/>
        <end position="797"/>
    </location>
</feature>
<dbReference type="InterPro" id="IPR027256">
    <property type="entry name" value="P-typ_ATPase_IB"/>
</dbReference>
<dbReference type="CDD" id="cd00371">
    <property type="entry name" value="HMA"/>
    <property type="match status" value="1"/>
</dbReference>
<reference evidence="17" key="1">
    <citation type="submission" date="2016-10" db="EMBL/GenBank/DDBJ databases">
        <title>Sequence of Gallionella enrichment culture.</title>
        <authorList>
            <person name="Poehlein A."/>
            <person name="Muehling M."/>
            <person name="Daniel R."/>
        </authorList>
    </citation>
    <scope>NUCLEOTIDE SEQUENCE</scope>
</reference>
<dbReference type="InterPro" id="IPR018303">
    <property type="entry name" value="ATPase_P-typ_P_site"/>
</dbReference>
<dbReference type="SFLD" id="SFLDS00003">
    <property type="entry name" value="Haloacid_Dehalogenase"/>
    <property type="match status" value="1"/>
</dbReference>
<keyword evidence="11" id="KW-1278">Translocase</keyword>
<feature type="transmembrane region" description="Helical" evidence="15">
    <location>
        <begin position="265"/>
        <end position="287"/>
    </location>
</feature>
<name>A0A1J5RW78_9ZZZZ</name>
<dbReference type="InterPro" id="IPR008250">
    <property type="entry name" value="ATPase_P-typ_transduc_dom_A_sf"/>
</dbReference>
<dbReference type="InterPro" id="IPR023214">
    <property type="entry name" value="HAD_sf"/>
</dbReference>
<evidence type="ECO:0000256" key="3">
    <source>
        <dbReference type="ARBA" id="ARBA00022448"/>
    </source>
</evidence>
<dbReference type="PANTHER" id="PTHR43520">
    <property type="entry name" value="ATP7, ISOFORM B"/>
    <property type="match status" value="1"/>
</dbReference>
<feature type="transmembrane region" description="Helical" evidence="15">
    <location>
        <begin position="473"/>
        <end position="497"/>
    </location>
</feature>
<proteinExistence type="inferred from homology"/>
<keyword evidence="8" id="KW-0547">Nucleotide-binding</keyword>
<feature type="domain" description="HMA" evidence="16">
    <location>
        <begin position="113"/>
        <end position="179"/>
    </location>
</feature>
<evidence type="ECO:0000256" key="4">
    <source>
        <dbReference type="ARBA" id="ARBA00022475"/>
    </source>
</evidence>
<feature type="transmembrane region" description="Helical" evidence="15">
    <location>
        <begin position="293"/>
        <end position="311"/>
    </location>
</feature>
<dbReference type="NCBIfam" id="TIGR01525">
    <property type="entry name" value="ATPase-IB_hvy"/>
    <property type="match status" value="1"/>
</dbReference>
<sequence>MNQAVLTSARAQQAEIDQAAAGRTCHHCGAPLPQTPVRASIEGEALDFCCGGCSAAAQVIAEGGLCAYYDKRDATGLPALQDAEIARLREQWQALDDRDFLAAFATDLGGGIWRTLVAVEGIHCGACVWLIERHLLSIPGVRVAAVNYATRRVLLEWDDNRVHLGALLEALARIGYKPAPNVRHANEAQQRRASRLALLRTLVAWLAMMQVMMLAWPSYVDPQGLSAAERAIFHWASLSITLPTLLFSGWTFIAGSARDWRMRRLGMDVPVVLGLWGAFAASVASVVRGTGPVYFDSVTMFLALLLTARLVETGLRHRSTNAADSLLEQLPAAVRRRMASGCWETVAITRVRAGDVVQVPSAGLVPVDGTVLEGESHAGEALLTGESAPVRKTVGSRVLAGSMNVDSPLLVRAEAAGQGTRIAQMVALMNGALVHKPQAARLADVAARWFTVALLGVASATALLWWWLDAARIVPAVIAVLVVSCPCALSLAVPAALAAATARLSRAGVLVARGHALDLVAAADAWLFDKTGTITTGQPEQVQVVWLQQGLTAVQAIAMAAALEQGVQHPLAQALTAQAKELGLPLPEASKLQVLQGEGVQGEVNGQGLRFGKPLLAQDGRDAADQGAIPADATLLELSRDGARLALIAVAERLRPGAREAVEWLKADGAHLELLSGDHLDRAQAWAQRVGIPVAHAGMLPEAKLARVQALQREGVRVAMVGDGVNDAPTLAAADVSVSFASAAPIARAGADVVLAFDDMRALSLLVRVSRQARRVMRQNLAWAVLYNMVCVPLAVAGSITPLWAAVGMSISSLLVVLNSARLAWFDKAGV</sequence>
<dbReference type="NCBIfam" id="TIGR01512">
    <property type="entry name" value="ATPase-IB2_Cd"/>
    <property type="match status" value="1"/>
</dbReference>
<dbReference type="SUPFAM" id="SSF55008">
    <property type="entry name" value="HMA, heavy metal-associated domain"/>
    <property type="match status" value="1"/>
</dbReference>
<evidence type="ECO:0000256" key="2">
    <source>
        <dbReference type="ARBA" id="ARBA00006024"/>
    </source>
</evidence>
<evidence type="ECO:0000256" key="1">
    <source>
        <dbReference type="ARBA" id="ARBA00004651"/>
    </source>
</evidence>
<dbReference type="GO" id="GO:0055070">
    <property type="term" value="P:copper ion homeostasis"/>
    <property type="evidence" value="ECO:0007669"/>
    <property type="project" value="TreeGrafter"/>
</dbReference>
<evidence type="ECO:0000256" key="13">
    <source>
        <dbReference type="ARBA" id="ARBA00023065"/>
    </source>
</evidence>
<comment type="caution">
    <text evidence="17">The sequence shown here is derived from an EMBL/GenBank/DDBJ whole genome shotgun (WGS) entry which is preliminary data.</text>
</comment>
<dbReference type="Gene3D" id="3.40.50.1000">
    <property type="entry name" value="HAD superfamily/HAD-like"/>
    <property type="match status" value="1"/>
</dbReference>
<evidence type="ECO:0000256" key="6">
    <source>
        <dbReference type="ARBA" id="ARBA00022692"/>
    </source>
</evidence>
<keyword evidence="7" id="KW-0479">Metal-binding</keyword>
<keyword evidence="3" id="KW-0813">Transport</keyword>
<dbReference type="Gene3D" id="2.70.150.10">
    <property type="entry name" value="Calcium-transporting ATPase, cytoplasmic transduction domain A"/>
    <property type="match status" value="1"/>
</dbReference>
<comment type="subcellular location">
    <subcellularLocation>
        <location evidence="1">Cell membrane</location>
        <topology evidence="1">Multi-pass membrane protein</topology>
    </subcellularLocation>
</comment>
<dbReference type="PROSITE" id="PS01047">
    <property type="entry name" value="HMA_1"/>
    <property type="match status" value="1"/>
</dbReference>
<feature type="transmembrane region" description="Helical" evidence="15">
    <location>
        <begin position="803"/>
        <end position="825"/>
    </location>
</feature>
<dbReference type="PROSITE" id="PS50846">
    <property type="entry name" value="HMA_2"/>
    <property type="match status" value="1"/>
</dbReference>
<dbReference type="InterPro" id="IPR023299">
    <property type="entry name" value="ATPase_P-typ_cyto_dom_N"/>
</dbReference>
<dbReference type="SFLD" id="SFLDF00027">
    <property type="entry name" value="p-type_atpase"/>
    <property type="match status" value="1"/>
</dbReference>
<keyword evidence="12 15" id="KW-1133">Transmembrane helix</keyword>
<dbReference type="NCBIfam" id="TIGR01494">
    <property type="entry name" value="ATPase_P-type"/>
    <property type="match status" value="1"/>
</dbReference>
<protein>
    <submittedName>
        <fullName evidence="17">Copper-exporting P-type ATPase A</fullName>
        <ecNumber evidence="17">3.6.3.54</ecNumber>
    </submittedName>
</protein>
<evidence type="ECO:0000256" key="11">
    <source>
        <dbReference type="ARBA" id="ARBA00022967"/>
    </source>
</evidence>
<dbReference type="SUPFAM" id="SSF81653">
    <property type="entry name" value="Calcium ATPase, transduction domain A"/>
    <property type="match status" value="1"/>
</dbReference>
<evidence type="ECO:0000256" key="15">
    <source>
        <dbReference type="SAM" id="Phobius"/>
    </source>
</evidence>
<dbReference type="Pfam" id="PF00122">
    <property type="entry name" value="E1-E2_ATPase"/>
    <property type="match status" value="1"/>
</dbReference>
<evidence type="ECO:0000256" key="12">
    <source>
        <dbReference type="ARBA" id="ARBA00022989"/>
    </source>
</evidence>
<dbReference type="GO" id="GO:0043682">
    <property type="term" value="F:P-type divalent copper transporter activity"/>
    <property type="evidence" value="ECO:0007669"/>
    <property type="project" value="TreeGrafter"/>
</dbReference>
<dbReference type="SUPFAM" id="SSF81665">
    <property type="entry name" value="Calcium ATPase, transmembrane domain M"/>
    <property type="match status" value="1"/>
</dbReference>
<feature type="transmembrane region" description="Helical" evidence="15">
    <location>
        <begin position="232"/>
        <end position="253"/>
    </location>
</feature>
<dbReference type="InterPro" id="IPR044492">
    <property type="entry name" value="P_typ_ATPase_HD_dom"/>
</dbReference>
<dbReference type="GO" id="GO:0005886">
    <property type="term" value="C:plasma membrane"/>
    <property type="evidence" value="ECO:0007669"/>
    <property type="project" value="UniProtKB-SubCell"/>
</dbReference>
<feature type="transmembrane region" description="Helical" evidence="15">
    <location>
        <begin position="445"/>
        <end position="467"/>
    </location>
</feature>
<comment type="similarity">
    <text evidence="2">Belongs to the cation transport ATPase (P-type) (TC 3.A.3) family. Type IB subfamily.</text>
</comment>
<dbReference type="Pfam" id="PF00702">
    <property type="entry name" value="Hydrolase"/>
    <property type="match status" value="1"/>
</dbReference>
<dbReference type="GO" id="GO:0005507">
    <property type="term" value="F:copper ion binding"/>
    <property type="evidence" value="ECO:0007669"/>
    <property type="project" value="TreeGrafter"/>
</dbReference>
<keyword evidence="9" id="KW-0067">ATP-binding</keyword>
<dbReference type="GO" id="GO:0005524">
    <property type="term" value="F:ATP binding"/>
    <property type="evidence" value="ECO:0007669"/>
    <property type="project" value="UniProtKB-KW"/>
</dbReference>
<evidence type="ECO:0000256" key="7">
    <source>
        <dbReference type="ARBA" id="ARBA00022723"/>
    </source>
</evidence>
<feature type="transmembrane region" description="Helical" evidence="15">
    <location>
        <begin position="197"/>
        <end position="220"/>
    </location>
</feature>
<dbReference type="Pfam" id="PF12156">
    <property type="entry name" value="ATPase-cat_bd"/>
    <property type="match status" value="1"/>
</dbReference>
<evidence type="ECO:0000256" key="10">
    <source>
        <dbReference type="ARBA" id="ARBA00022842"/>
    </source>
</evidence>
<dbReference type="Gene3D" id="3.30.70.100">
    <property type="match status" value="1"/>
</dbReference>
<keyword evidence="14 15" id="KW-0472">Membrane</keyword>
<dbReference type="InterPro" id="IPR036412">
    <property type="entry name" value="HAD-like_sf"/>
</dbReference>
<dbReference type="NCBIfam" id="TIGR01511">
    <property type="entry name" value="ATPase-IB1_Cu"/>
    <property type="match status" value="1"/>
</dbReference>
<dbReference type="InterPro" id="IPR001757">
    <property type="entry name" value="P_typ_ATPase"/>
</dbReference>
<dbReference type="EC" id="3.6.3.54" evidence="17"/>
<evidence type="ECO:0000313" key="17">
    <source>
        <dbReference type="EMBL" id="OIR00207.1"/>
    </source>
</evidence>
<dbReference type="GO" id="GO:0016887">
    <property type="term" value="F:ATP hydrolysis activity"/>
    <property type="evidence" value="ECO:0007669"/>
    <property type="project" value="InterPro"/>
</dbReference>
<dbReference type="PRINTS" id="PR00119">
    <property type="entry name" value="CATATPASE"/>
</dbReference>
<keyword evidence="17" id="KW-0378">Hydrolase</keyword>
<dbReference type="Gene3D" id="3.40.1110.10">
    <property type="entry name" value="Calcium-transporting ATPase, cytoplasmic domain N"/>
    <property type="match status" value="1"/>
</dbReference>
<keyword evidence="5" id="KW-0597">Phosphoprotein</keyword>
<evidence type="ECO:0000256" key="9">
    <source>
        <dbReference type="ARBA" id="ARBA00022840"/>
    </source>
</evidence>
<organism evidence="17">
    <name type="scientific">mine drainage metagenome</name>
    <dbReference type="NCBI Taxonomy" id="410659"/>
    <lineage>
        <taxon>unclassified sequences</taxon>
        <taxon>metagenomes</taxon>
        <taxon>ecological metagenomes</taxon>
    </lineage>
</organism>
<dbReference type="PANTHER" id="PTHR43520:SF5">
    <property type="entry name" value="CATION-TRANSPORTING P-TYPE ATPASE-RELATED"/>
    <property type="match status" value="1"/>
</dbReference>
<keyword evidence="13" id="KW-0406">Ion transport</keyword>
<dbReference type="InterPro" id="IPR059000">
    <property type="entry name" value="ATPase_P-type_domA"/>
</dbReference>
<evidence type="ECO:0000256" key="8">
    <source>
        <dbReference type="ARBA" id="ARBA00022741"/>
    </source>
</evidence>
<keyword evidence="4" id="KW-1003">Cell membrane</keyword>
<dbReference type="InterPro" id="IPR006121">
    <property type="entry name" value="HMA_dom"/>
</dbReference>
<evidence type="ECO:0000259" key="16">
    <source>
        <dbReference type="PROSITE" id="PS50846"/>
    </source>
</evidence>
<gene>
    <name evidence="17" type="primary">copA_9</name>
    <name evidence="17" type="ORF">GALL_176650</name>
</gene>
<dbReference type="AlphaFoldDB" id="A0A1J5RW78"/>
<dbReference type="InterPro" id="IPR036163">
    <property type="entry name" value="HMA_dom_sf"/>
</dbReference>
<dbReference type="SFLD" id="SFLDG00002">
    <property type="entry name" value="C1.7:_P-type_atpase_like"/>
    <property type="match status" value="1"/>
</dbReference>
<accession>A0A1J5RW78</accession>
<keyword evidence="6 15" id="KW-0812">Transmembrane</keyword>
<dbReference type="EMBL" id="MLJW01000097">
    <property type="protein sequence ID" value="OIR00207.1"/>
    <property type="molecule type" value="Genomic_DNA"/>
</dbReference>